<dbReference type="InterPro" id="IPR039609">
    <property type="entry name" value="VQ_15/22"/>
</dbReference>
<organism evidence="3 4">
    <name type="scientific">Carex littledalei</name>
    <dbReference type="NCBI Taxonomy" id="544730"/>
    <lineage>
        <taxon>Eukaryota</taxon>
        <taxon>Viridiplantae</taxon>
        <taxon>Streptophyta</taxon>
        <taxon>Embryophyta</taxon>
        <taxon>Tracheophyta</taxon>
        <taxon>Spermatophyta</taxon>
        <taxon>Magnoliopsida</taxon>
        <taxon>Liliopsida</taxon>
        <taxon>Poales</taxon>
        <taxon>Cyperaceae</taxon>
        <taxon>Cyperoideae</taxon>
        <taxon>Cariceae</taxon>
        <taxon>Carex</taxon>
        <taxon>Carex subgen. Euthyceras</taxon>
    </lineage>
</organism>
<accession>A0A833R2Y1</accession>
<evidence type="ECO:0000313" key="4">
    <source>
        <dbReference type="Proteomes" id="UP000623129"/>
    </source>
</evidence>
<gene>
    <name evidence="3" type="ORF">FCM35_KLT04531</name>
</gene>
<comment type="caution">
    <text evidence="3">The sequence shown here is derived from an EMBL/GenBank/DDBJ whole genome shotgun (WGS) entry which is preliminary data.</text>
</comment>
<feature type="compositionally biased region" description="Basic residues" evidence="1">
    <location>
        <begin position="129"/>
        <end position="138"/>
    </location>
</feature>
<feature type="region of interest" description="Disordered" evidence="1">
    <location>
        <begin position="1"/>
        <end position="36"/>
    </location>
</feature>
<dbReference type="PANTHER" id="PTHR33179">
    <property type="entry name" value="VQ MOTIF-CONTAINING PROTEIN"/>
    <property type="match status" value="1"/>
</dbReference>
<protein>
    <recommendedName>
        <fullName evidence="2">VQ domain-containing protein</fullName>
    </recommendedName>
</protein>
<name>A0A833R2Y1_9POAL</name>
<evidence type="ECO:0000259" key="2">
    <source>
        <dbReference type="Pfam" id="PF05678"/>
    </source>
</evidence>
<proteinExistence type="predicted"/>
<feature type="domain" description="VQ" evidence="2">
    <location>
        <begin position="139"/>
        <end position="166"/>
    </location>
</feature>
<feature type="compositionally biased region" description="Low complexity" evidence="1">
    <location>
        <begin position="1"/>
        <end position="14"/>
    </location>
</feature>
<dbReference type="OrthoDB" id="780193at2759"/>
<dbReference type="EMBL" id="SWLB01000013">
    <property type="protein sequence ID" value="KAF3331177.1"/>
    <property type="molecule type" value="Genomic_DNA"/>
</dbReference>
<feature type="region of interest" description="Disordered" evidence="1">
    <location>
        <begin position="80"/>
        <end position="143"/>
    </location>
</feature>
<evidence type="ECO:0000313" key="3">
    <source>
        <dbReference type="EMBL" id="KAF3331177.1"/>
    </source>
</evidence>
<dbReference type="Pfam" id="PF05678">
    <property type="entry name" value="VQ"/>
    <property type="match status" value="1"/>
</dbReference>
<dbReference type="Proteomes" id="UP000623129">
    <property type="component" value="Unassembled WGS sequence"/>
</dbReference>
<dbReference type="InterPro" id="IPR008889">
    <property type="entry name" value="VQ"/>
</dbReference>
<dbReference type="PANTHER" id="PTHR33179:SF4">
    <property type="entry name" value="VQ MOTIF-CONTAINING PROTEIN"/>
    <property type="match status" value="1"/>
</dbReference>
<keyword evidence="4" id="KW-1185">Reference proteome</keyword>
<dbReference type="AlphaFoldDB" id="A0A833R2Y1"/>
<feature type="region of interest" description="Disordered" evidence="1">
    <location>
        <begin position="314"/>
        <end position="337"/>
    </location>
</feature>
<feature type="compositionally biased region" description="Low complexity" evidence="1">
    <location>
        <begin position="103"/>
        <end position="128"/>
    </location>
</feature>
<feature type="compositionally biased region" description="Gly residues" evidence="1">
    <location>
        <begin position="317"/>
        <end position="329"/>
    </location>
</feature>
<evidence type="ECO:0000256" key="1">
    <source>
        <dbReference type="SAM" id="MobiDB-lite"/>
    </source>
</evidence>
<sequence length="405" mass="42294">MDSANSGSIQSSSGGDEEFDSRPGSGDPLLSFFQSNTGGGPAASLYSLPLPDFTSHHHHHHLLRYDPATTTAAAAAAAAGTNSRSFIPPPSSSFSLHTSQVHTNTTPSPSSSSAVAATTANTPTATPRGSRKRTRASRRAPTTVLTTDTSNFRAMVQEFTGIPSPPFAPSPLTRSTRFDHHLFSSSASPSSSLPPYLLRPFAQKLNTSIMSGSSPSIETTIAGTSSIPVTSGMTGGTGLGALQTNEQADAQTSFLNMPNSLMTFQSLLQSQLQPKYDPRSMLNFSSRAAPSMGMSNEYTGSTIGHGLLGSEKLHQGGWLGTGSGSGSGSGPRSNMQEPIQLNPVESAEYPTSTQQQRVSTNCKLNYSAAGSSEFVNASREQDTAVAATRGEGMVDSWLCSSSSDR</sequence>
<reference evidence="3" key="1">
    <citation type="submission" date="2020-01" db="EMBL/GenBank/DDBJ databases">
        <title>Genome sequence of Kobresia littledalei, the first chromosome-level genome in the family Cyperaceae.</title>
        <authorList>
            <person name="Qu G."/>
        </authorList>
    </citation>
    <scope>NUCLEOTIDE SEQUENCE</scope>
    <source>
        <strain evidence="3">C.B.Clarke</strain>
        <tissue evidence="3">Leaf</tissue>
    </source>
</reference>